<name>A0A1G6GJU2_9BACI</name>
<dbReference type="InterPro" id="IPR006426">
    <property type="entry name" value="Asn_synth_AEB"/>
</dbReference>
<evidence type="ECO:0000256" key="1">
    <source>
        <dbReference type="ARBA" id="ARBA00005187"/>
    </source>
</evidence>
<evidence type="ECO:0000313" key="13">
    <source>
        <dbReference type="EMBL" id="SDB82189.1"/>
    </source>
</evidence>
<keyword evidence="9" id="KW-0028">Amino-acid biosynthesis</keyword>
<keyword evidence="5 10" id="KW-0067">ATP-binding</keyword>
<feature type="active site" description="For GATase activity" evidence="9">
    <location>
        <position position="2"/>
    </location>
</feature>
<evidence type="ECO:0000259" key="12">
    <source>
        <dbReference type="PROSITE" id="PS51278"/>
    </source>
</evidence>
<feature type="binding site" evidence="10">
    <location>
        <position position="100"/>
    </location>
    <ligand>
        <name>L-glutamine</name>
        <dbReference type="ChEBI" id="CHEBI:58359"/>
    </ligand>
</feature>
<dbReference type="OrthoDB" id="9763290at2"/>
<sequence>MCGFVGEMLKTVGTHVPEELWTQSLESIHHRGPDDTGEYIDGRVRLGFKRLSIIDLEQGKQPLSYAQARYHIIFNGEIYNYIELREELTADGYTFATDSDTEVLLALYAAYGEAAVEKLRGMFAFAIWDTETETLFCARDRFGIKPFYYLHTDERFYFASEQKSIMPIVAHKKLNQTSLQHYATFQFVPEPNTLTEHIHKLLPGHTLTMKRDLSMTITPYSKHAFSEQQGQSIESLAKKTVDVLRDSVEKHMRADVPVGAFLSSGIDSTTIVALAKELHPDLKTFTVGFETEGYSEIDIAKQTAASLGVNHFHKVITADEFVAELPNIIWHMDEPVADPAAVPLYFVAREAKKHVTVVLSGEGADELFGGYNIYREPLDLAWFKKIPTRLQPMINRLARKLPPSVKGRNYFIRGTTPIEERYIGNAFIFSEEEKEALFKHYDPSISYTHATAPLYHLARNYNDSTKMQFVDMHTWLSGDILVKADRMTMAHSLELRVPFLDKEVFALASTLERDVKLANKTTKYVLREAVKEIIPASIVPRKKLGFPVPIRVWLKNELYDWAKQLIQSSEDDVFHKPFLLRMLADHRDGKADYSRKLWTALCFIMWYDMYIANKISSSTLEQKEHRPVAKRN</sequence>
<dbReference type="Pfam" id="PF13537">
    <property type="entry name" value="GATase_7"/>
    <property type="match status" value="1"/>
</dbReference>
<dbReference type="GO" id="GO:0005524">
    <property type="term" value="F:ATP binding"/>
    <property type="evidence" value="ECO:0007669"/>
    <property type="project" value="UniProtKB-KW"/>
</dbReference>
<evidence type="ECO:0000256" key="11">
    <source>
        <dbReference type="PIRSR" id="PIRSR001589-3"/>
    </source>
</evidence>
<dbReference type="InterPro" id="IPR014729">
    <property type="entry name" value="Rossmann-like_a/b/a_fold"/>
</dbReference>
<evidence type="ECO:0000256" key="7">
    <source>
        <dbReference type="ARBA" id="ARBA00022962"/>
    </source>
</evidence>
<dbReference type="Proteomes" id="UP000242662">
    <property type="component" value="Unassembled WGS sequence"/>
</dbReference>
<dbReference type="RefSeq" id="WP_090774395.1">
    <property type="nucleotide sequence ID" value="NZ_FMYM01000001.1"/>
</dbReference>
<evidence type="ECO:0000256" key="5">
    <source>
        <dbReference type="ARBA" id="ARBA00022840"/>
    </source>
</evidence>
<dbReference type="GO" id="GO:0006529">
    <property type="term" value="P:asparagine biosynthetic process"/>
    <property type="evidence" value="ECO:0007669"/>
    <property type="project" value="UniProtKB-KW"/>
</dbReference>
<dbReference type="CDD" id="cd01991">
    <property type="entry name" value="Asn_synthase_B_C"/>
    <property type="match status" value="1"/>
</dbReference>
<organism evidence="13 14">
    <name type="scientific">Shouchella lonarensis</name>
    <dbReference type="NCBI Taxonomy" id="1464122"/>
    <lineage>
        <taxon>Bacteria</taxon>
        <taxon>Bacillati</taxon>
        <taxon>Bacillota</taxon>
        <taxon>Bacilli</taxon>
        <taxon>Bacillales</taxon>
        <taxon>Bacillaceae</taxon>
        <taxon>Shouchella</taxon>
    </lineage>
</organism>
<proteinExistence type="inferred from homology"/>
<keyword evidence="14" id="KW-1185">Reference proteome</keyword>
<dbReference type="GO" id="GO:0004066">
    <property type="term" value="F:asparagine synthase (glutamine-hydrolyzing) activity"/>
    <property type="evidence" value="ECO:0007669"/>
    <property type="project" value="UniProtKB-EC"/>
</dbReference>
<protein>
    <recommendedName>
        <fullName evidence="3">asparagine synthase (glutamine-hydrolyzing)</fullName>
        <ecNumber evidence="3">6.3.5.4</ecNumber>
    </recommendedName>
</protein>
<feature type="binding site" evidence="10">
    <location>
        <begin position="360"/>
        <end position="361"/>
    </location>
    <ligand>
        <name>ATP</name>
        <dbReference type="ChEBI" id="CHEBI:30616"/>
    </ligand>
</feature>
<dbReference type="PANTHER" id="PTHR43284:SF1">
    <property type="entry name" value="ASPARAGINE SYNTHETASE"/>
    <property type="match status" value="1"/>
</dbReference>
<comment type="catalytic activity">
    <reaction evidence="8">
        <text>L-aspartate + L-glutamine + ATP + H2O = L-asparagine + L-glutamate + AMP + diphosphate + H(+)</text>
        <dbReference type="Rhea" id="RHEA:12228"/>
        <dbReference type="ChEBI" id="CHEBI:15377"/>
        <dbReference type="ChEBI" id="CHEBI:15378"/>
        <dbReference type="ChEBI" id="CHEBI:29985"/>
        <dbReference type="ChEBI" id="CHEBI:29991"/>
        <dbReference type="ChEBI" id="CHEBI:30616"/>
        <dbReference type="ChEBI" id="CHEBI:33019"/>
        <dbReference type="ChEBI" id="CHEBI:58048"/>
        <dbReference type="ChEBI" id="CHEBI:58359"/>
        <dbReference type="ChEBI" id="CHEBI:456215"/>
        <dbReference type="EC" id="6.3.5.4"/>
    </reaction>
</comment>
<comment type="pathway">
    <text evidence="1">Amino-acid biosynthesis; L-asparagine biosynthesis; L-asparagine from L-aspartate (L-Gln route): step 1/1.</text>
</comment>
<feature type="site" description="Important for beta-aspartyl-AMP intermediate formation" evidence="11">
    <location>
        <position position="362"/>
    </location>
</feature>
<dbReference type="Gene3D" id="3.40.50.620">
    <property type="entry name" value="HUPs"/>
    <property type="match status" value="1"/>
</dbReference>
<evidence type="ECO:0000256" key="2">
    <source>
        <dbReference type="ARBA" id="ARBA00005752"/>
    </source>
</evidence>
<keyword evidence="7 9" id="KW-0315">Glutamine amidotransferase</keyword>
<dbReference type="PANTHER" id="PTHR43284">
    <property type="entry name" value="ASPARAGINE SYNTHETASE (GLUTAMINE-HYDROLYZING)"/>
    <property type="match status" value="1"/>
</dbReference>
<dbReference type="InterPro" id="IPR001962">
    <property type="entry name" value="Asn_synthase"/>
</dbReference>
<dbReference type="CDD" id="cd00712">
    <property type="entry name" value="AsnB"/>
    <property type="match status" value="1"/>
</dbReference>
<evidence type="ECO:0000256" key="6">
    <source>
        <dbReference type="ARBA" id="ARBA00022888"/>
    </source>
</evidence>
<dbReference type="InterPro" id="IPR029055">
    <property type="entry name" value="Ntn_hydrolases_N"/>
</dbReference>
<dbReference type="SUPFAM" id="SSF56235">
    <property type="entry name" value="N-terminal nucleophile aminohydrolases (Ntn hydrolases)"/>
    <property type="match status" value="1"/>
</dbReference>
<evidence type="ECO:0000256" key="9">
    <source>
        <dbReference type="PIRSR" id="PIRSR001589-1"/>
    </source>
</evidence>
<feature type="domain" description="Glutamine amidotransferase type-2" evidence="12">
    <location>
        <begin position="2"/>
        <end position="212"/>
    </location>
</feature>
<gene>
    <name evidence="13" type="ORF">SAMN05421737_101154</name>
</gene>
<dbReference type="EMBL" id="FMYM01000001">
    <property type="protein sequence ID" value="SDB82189.1"/>
    <property type="molecule type" value="Genomic_DNA"/>
</dbReference>
<dbReference type="InterPro" id="IPR017932">
    <property type="entry name" value="GATase_2_dom"/>
</dbReference>
<evidence type="ECO:0000256" key="4">
    <source>
        <dbReference type="ARBA" id="ARBA00022741"/>
    </source>
</evidence>
<comment type="similarity">
    <text evidence="2">Belongs to the asparagine synthetase family.</text>
</comment>
<accession>A0A1G6GJU2</accession>
<dbReference type="SUPFAM" id="SSF52402">
    <property type="entry name" value="Adenine nucleotide alpha hydrolases-like"/>
    <property type="match status" value="1"/>
</dbReference>
<dbReference type="InterPro" id="IPR033738">
    <property type="entry name" value="AsnB_N"/>
</dbReference>
<evidence type="ECO:0000256" key="10">
    <source>
        <dbReference type="PIRSR" id="PIRSR001589-2"/>
    </source>
</evidence>
<evidence type="ECO:0000313" key="14">
    <source>
        <dbReference type="Proteomes" id="UP000242662"/>
    </source>
</evidence>
<dbReference type="PIRSF" id="PIRSF001589">
    <property type="entry name" value="Asn_synthetase_glu-h"/>
    <property type="match status" value="1"/>
</dbReference>
<feature type="binding site" evidence="10">
    <location>
        <position position="287"/>
    </location>
    <ligand>
        <name>ATP</name>
        <dbReference type="ChEBI" id="CHEBI:30616"/>
    </ligand>
</feature>
<dbReference type="InterPro" id="IPR051786">
    <property type="entry name" value="ASN_synthetase/amidase"/>
</dbReference>
<reference evidence="14" key="1">
    <citation type="submission" date="2016-09" db="EMBL/GenBank/DDBJ databases">
        <authorList>
            <person name="Varghese N."/>
            <person name="Submissions S."/>
        </authorList>
    </citation>
    <scope>NUCLEOTIDE SEQUENCE [LARGE SCALE GENOMIC DNA]</scope>
    <source>
        <strain evidence="14">25nlg</strain>
    </source>
</reference>
<evidence type="ECO:0000256" key="3">
    <source>
        <dbReference type="ARBA" id="ARBA00012737"/>
    </source>
</evidence>
<dbReference type="EC" id="6.3.5.4" evidence="3"/>
<dbReference type="Pfam" id="PF00733">
    <property type="entry name" value="Asn_synthase"/>
    <property type="match status" value="1"/>
</dbReference>
<dbReference type="GO" id="GO:0005829">
    <property type="term" value="C:cytosol"/>
    <property type="evidence" value="ECO:0007669"/>
    <property type="project" value="TreeGrafter"/>
</dbReference>
<dbReference type="PROSITE" id="PS51278">
    <property type="entry name" value="GATASE_TYPE_2"/>
    <property type="match status" value="1"/>
</dbReference>
<evidence type="ECO:0000256" key="8">
    <source>
        <dbReference type="ARBA" id="ARBA00048741"/>
    </source>
</evidence>
<keyword evidence="4 10" id="KW-0547">Nucleotide-binding</keyword>
<dbReference type="STRING" id="1464122.SAMN05421737_101154"/>
<dbReference type="NCBIfam" id="TIGR01536">
    <property type="entry name" value="asn_synth_AEB"/>
    <property type="match status" value="1"/>
</dbReference>
<dbReference type="Gene3D" id="3.60.20.10">
    <property type="entry name" value="Glutamine Phosphoribosylpyrophosphate, subunit 1, domain 1"/>
    <property type="match status" value="1"/>
</dbReference>
<dbReference type="AlphaFoldDB" id="A0A1G6GJU2"/>
<keyword evidence="6 9" id="KW-0061">Asparagine biosynthesis</keyword>